<sequence length="511" mass="58657">MWLFSITLIIISALAVKYFKSVQPIPQELRKLPSTHDFAGIFRLLTGMELLTVLERYYCPALQHDGIATSYIRGKLGVMVSNPEYVKHIWKNIDVIPKFPIVDDPHSLMFKLLGRNVVFSNGKRWKLRRELINPLFRMSWDPAKFGQIVVDFFGYIERNPMPDLYQAFELLTLDSLGKILFGFDFQAIQNPSGERVTTYFTAFTAATDSVYIFAPILDYWPLGQRAKGHRAVERFRTVLGQVAKDKAREIKDDSKNLPREPSDLLTVFVQAWIENQLSLEEILDEMTALLIAGHDTTANALSCVVYLLAKHPEIQVRVREEVKSAFSNHTTGQQIPSADEIKSLKYLDAVIKEALRLYPSTPILPTRRTAKDTQLGNIPIPAGTLITVNLHAMHRYDKYWADPHIFNPERWLSLDDQARNKIAWSAFTGGERICVGKGFATTELRVVLSMLSIDKRSIIIRRYILTYATIIVRKYSLHLPEDSVHKERIQFCCSILLKPRNLRVQFRPYSE</sequence>
<evidence type="ECO:0000256" key="4">
    <source>
        <dbReference type="ARBA" id="ARBA00023002"/>
    </source>
</evidence>
<dbReference type="InterPro" id="IPR036396">
    <property type="entry name" value="Cyt_P450_sf"/>
</dbReference>
<evidence type="ECO:0000256" key="6">
    <source>
        <dbReference type="ARBA" id="ARBA00023033"/>
    </source>
</evidence>
<dbReference type="PRINTS" id="PR00463">
    <property type="entry name" value="EP450I"/>
</dbReference>
<protein>
    <recommendedName>
        <fullName evidence="10">Cytochrome P450</fullName>
    </recommendedName>
</protein>
<dbReference type="Gene3D" id="1.10.630.10">
    <property type="entry name" value="Cytochrome P450"/>
    <property type="match status" value="1"/>
</dbReference>
<feature type="chain" id="PRO_5047286141" description="Cytochrome P450" evidence="7">
    <location>
        <begin position="16"/>
        <end position="511"/>
    </location>
</feature>
<organism evidence="8 9">
    <name type="scientific">Basidiobolus ranarum</name>
    <dbReference type="NCBI Taxonomy" id="34480"/>
    <lineage>
        <taxon>Eukaryota</taxon>
        <taxon>Fungi</taxon>
        <taxon>Fungi incertae sedis</taxon>
        <taxon>Zoopagomycota</taxon>
        <taxon>Entomophthoromycotina</taxon>
        <taxon>Basidiobolomycetes</taxon>
        <taxon>Basidiobolales</taxon>
        <taxon>Basidiobolaceae</taxon>
        <taxon>Basidiobolus</taxon>
    </lineage>
</organism>
<name>A0ABR2WSB1_9FUNG</name>
<dbReference type="PRINTS" id="PR00385">
    <property type="entry name" value="P450"/>
</dbReference>
<comment type="similarity">
    <text evidence="1">Belongs to the cytochrome P450 family.</text>
</comment>
<dbReference type="PANTHER" id="PTHR24291">
    <property type="entry name" value="CYTOCHROME P450 FAMILY 4"/>
    <property type="match status" value="1"/>
</dbReference>
<keyword evidence="3" id="KW-0479">Metal-binding</keyword>
<proteinExistence type="inferred from homology"/>
<dbReference type="Proteomes" id="UP001479436">
    <property type="component" value="Unassembled WGS sequence"/>
</dbReference>
<evidence type="ECO:0000313" key="8">
    <source>
        <dbReference type="EMBL" id="KAK9764364.1"/>
    </source>
</evidence>
<gene>
    <name evidence="8" type="ORF">K7432_008190</name>
</gene>
<comment type="caution">
    <text evidence="8">The sequence shown here is derived from an EMBL/GenBank/DDBJ whole genome shotgun (WGS) entry which is preliminary data.</text>
</comment>
<keyword evidence="9" id="KW-1185">Reference proteome</keyword>
<dbReference type="InterPro" id="IPR050196">
    <property type="entry name" value="Cytochrome_P450_Monoox"/>
</dbReference>
<dbReference type="InterPro" id="IPR002401">
    <property type="entry name" value="Cyt_P450_E_grp-I"/>
</dbReference>
<evidence type="ECO:0000256" key="3">
    <source>
        <dbReference type="ARBA" id="ARBA00022723"/>
    </source>
</evidence>
<evidence type="ECO:0000256" key="7">
    <source>
        <dbReference type="SAM" id="SignalP"/>
    </source>
</evidence>
<accession>A0ABR2WSB1</accession>
<dbReference type="SUPFAM" id="SSF48264">
    <property type="entry name" value="Cytochrome P450"/>
    <property type="match status" value="1"/>
</dbReference>
<evidence type="ECO:0000256" key="1">
    <source>
        <dbReference type="ARBA" id="ARBA00010617"/>
    </source>
</evidence>
<evidence type="ECO:0000256" key="2">
    <source>
        <dbReference type="ARBA" id="ARBA00022617"/>
    </source>
</evidence>
<keyword evidence="6" id="KW-0503">Monooxygenase</keyword>
<dbReference type="Pfam" id="PF00067">
    <property type="entry name" value="p450"/>
    <property type="match status" value="1"/>
</dbReference>
<dbReference type="EMBL" id="JASJQH010000443">
    <property type="protein sequence ID" value="KAK9764364.1"/>
    <property type="molecule type" value="Genomic_DNA"/>
</dbReference>
<dbReference type="InterPro" id="IPR001128">
    <property type="entry name" value="Cyt_P450"/>
</dbReference>
<keyword evidence="4" id="KW-0560">Oxidoreductase</keyword>
<keyword evidence="7" id="KW-0732">Signal</keyword>
<feature type="signal peptide" evidence="7">
    <location>
        <begin position="1"/>
        <end position="15"/>
    </location>
</feature>
<evidence type="ECO:0000313" key="9">
    <source>
        <dbReference type="Proteomes" id="UP001479436"/>
    </source>
</evidence>
<reference evidence="8 9" key="1">
    <citation type="submission" date="2023-04" db="EMBL/GenBank/DDBJ databases">
        <title>Genome of Basidiobolus ranarum AG-B5.</title>
        <authorList>
            <person name="Stajich J.E."/>
            <person name="Carter-House D."/>
            <person name="Gryganskyi A."/>
        </authorList>
    </citation>
    <scope>NUCLEOTIDE SEQUENCE [LARGE SCALE GENOMIC DNA]</scope>
    <source>
        <strain evidence="8 9">AG-B5</strain>
    </source>
</reference>
<evidence type="ECO:0000256" key="5">
    <source>
        <dbReference type="ARBA" id="ARBA00023004"/>
    </source>
</evidence>
<evidence type="ECO:0008006" key="10">
    <source>
        <dbReference type="Google" id="ProtNLM"/>
    </source>
</evidence>
<keyword evidence="5" id="KW-0408">Iron</keyword>
<keyword evidence="2" id="KW-0349">Heme</keyword>
<dbReference type="PANTHER" id="PTHR24291:SF50">
    <property type="entry name" value="BIFUNCTIONAL ALBAFLAVENONE MONOOXYGENASE_TERPENE SYNTHASE"/>
    <property type="match status" value="1"/>
</dbReference>